<proteinExistence type="predicted"/>
<dbReference type="Proteomes" id="UP001210609">
    <property type="component" value="Chromosome"/>
</dbReference>
<evidence type="ECO:0000313" key="2">
    <source>
        <dbReference type="EMBL" id="WAT94927.1"/>
    </source>
</evidence>
<reference evidence="2 4" key="2">
    <citation type="submission" date="2022-12" db="EMBL/GenBank/DDBJ databases">
        <authorList>
            <person name="Ruckert C."/>
            <person name="Busche T."/>
            <person name="Kalinowski J."/>
            <person name="Wittmann C."/>
        </authorList>
    </citation>
    <scope>NUCLEOTIDE SEQUENCE [LARGE SCALE GENOMIC DNA]</scope>
    <source>
        <strain evidence="2 4">DSM 40555</strain>
    </source>
</reference>
<sequence length="138" mass="14447">MSVATTAPAVAMTTPTTSTPARQVAVTVRGATLLVPCPTWCAEPHTEGYAFLEDVSHHSAPISLATPAYSGPAEQTLIARVSQWPFSRDGATARPYMSLDAMNDTDCAELDAVQAMAFADQLVAHATRLRAMAASIAG</sequence>
<accession>A0A640TCP9</accession>
<dbReference type="EMBL" id="CP114202">
    <property type="protein sequence ID" value="WAT94927.1"/>
    <property type="molecule type" value="Genomic_DNA"/>
</dbReference>
<dbReference type="Proteomes" id="UP000429552">
    <property type="component" value="Unassembled WGS sequence"/>
</dbReference>
<dbReference type="EMBL" id="BLIP01000001">
    <property type="protein sequence ID" value="GFE20076.1"/>
    <property type="molecule type" value="Genomic_DNA"/>
</dbReference>
<evidence type="ECO:0000313" key="4">
    <source>
        <dbReference type="Proteomes" id="UP001210609"/>
    </source>
</evidence>
<dbReference type="RefSeq" id="WP_159484109.1">
    <property type="nucleotide sequence ID" value="NZ_BLIP01000001.1"/>
</dbReference>
<protein>
    <submittedName>
        <fullName evidence="1">Uncharacterized protein</fullName>
    </submittedName>
</protein>
<evidence type="ECO:0000313" key="3">
    <source>
        <dbReference type="Proteomes" id="UP000429552"/>
    </source>
</evidence>
<evidence type="ECO:0000313" key="1">
    <source>
        <dbReference type="EMBL" id="GFE20076.1"/>
    </source>
</evidence>
<keyword evidence="4" id="KW-1185">Reference proteome</keyword>
<dbReference type="Pfam" id="PF21848">
    <property type="entry name" value="DUF6907"/>
    <property type="match status" value="1"/>
</dbReference>
<dbReference type="InterPro" id="IPR054202">
    <property type="entry name" value="DUF6907"/>
</dbReference>
<organism evidence="1 3">
    <name type="scientific">Streptomyces nigrescens</name>
    <dbReference type="NCBI Taxonomy" id="1920"/>
    <lineage>
        <taxon>Bacteria</taxon>
        <taxon>Bacillati</taxon>
        <taxon>Actinomycetota</taxon>
        <taxon>Actinomycetes</taxon>
        <taxon>Kitasatosporales</taxon>
        <taxon>Streptomycetaceae</taxon>
        <taxon>Streptomyces</taxon>
    </lineage>
</organism>
<reference evidence="1 3" key="1">
    <citation type="submission" date="2019-12" db="EMBL/GenBank/DDBJ databases">
        <title>Whole genome shotgun sequence of Streptomyces libani subsp. libani NBRC 13452.</title>
        <authorList>
            <person name="Ichikawa N."/>
            <person name="Kimura A."/>
            <person name="Kitahashi Y."/>
            <person name="Komaki H."/>
            <person name="Tamura T."/>
        </authorList>
    </citation>
    <scope>NUCLEOTIDE SEQUENCE [LARGE SCALE GENOMIC DNA]</scope>
    <source>
        <strain evidence="1 3">NBRC 13452</strain>
    </source>
</reference>
<gene>
    <name evidence="1" type="ORF">Sliba_05290</name>
    <name evidence="2" type="ORF">STRLI_000599</name>
</gene>
<dbReference type="AlphaFoldDB" id="A0A640TCP9"/>
<name>A0A640TCP9_STRNI</name>